<evidence type="ECO:0000313" key="5">
    <source>
        <dbReference type="Proteomes" id="UP000317093"/>
    </source>
</evidence>
<dbReference type="CDD" id="cd03691">
    <property type="entry name" value="BipA_TypA_II"/>
    <property type="match status" value="1"/>
</dbReference>
<dbReference type="OrthoDB" id="9804431at2"/>
<keyword evidence="2" id="KW-0694">RNA-binding</keyword>
<dbReference type="InterPro" id="IPR047041">
    <property type="entry name" value="BipA_GTP-bd_dom"/>
</dbReference>
<dbReference type="KEGG" id="knv:Pan216_35490"/>
<dbReference type="Pfam" id="PF00679">
    <property type="entry name" value="EFG_C"/>
    <property type="match status" value="1"/>
</dbReference>
<dbReference type="PROSITE" id="PS51722">
    <property type="entry name" value="G_TR_2"/>
    <property type="match status" value="1"/>
</dbReference>
<dbReference type="FunFam" id="2.40.50.250:FF:000001">
    <property type="entry name" value="GTP-binding protein TypA"/>
    <property type="match status" value="1"/>
</dbReference>
<dbReference type="InterPro" id="IPR004161">
    <property type="entry name" value="EFTu-like_2"/>
</dbReference>
<dbReference type="Proteomes" id="UP000317093">
    <property type="component" value="Chromosome"/>
</dbReference>
<dbReference type="Pfam" id="PF03144">
    <property type="entry name" value="GTP_EFTU_D2"/>
    <property type="match status" value="1"/>
</dbReference>
<dbReference type="Gene3D" id="2.40.50.250">
    <property type="entry name" value="bipa protein"/>
    <property type="match status" value="1"/>
</dbReference>
<dbReference type="SUPFAM" id="SSF52540">
    <property type="entry name" value="P-loop containing nucleoside triphosphate hydrolases"/>
    <property type="match status" value="1"/>
</dbReference>
<dbReference type="GO" id="GO:0005829">
    <property type="term" value="C:cytosol"/>
    <property type="evidence" value="ECO:0007669"/>
    <property type="project" value="TreeGrafter"/>
</dbReference>
<keyword evidence="2" id="KW-0547">Nucleotide-binding</keyword>
<dbReference type="InterPro" id="IPR006298">
    <property type="entry name" value="BipA"/>
</dbReference>
<feature type="domain" description="Tr-type G" evidence="3">
    <location>
        <begin position="4"/>
        <end position="203"/>
    </location>
</feature>
<evidence type="ECO:0000259" key="3">
    <source>
        <dbReference type="PROSITE" id="PS51722"/>
    </source>
</evidence>
<dbReference type="EMBL" id="CP036279">
    <property type="protein sequence ID" value="QDU62682.1"/>
    <property type="molecule type" value="Genomic_DNA"/>
</dbReference>
<dbReference type="InterPro" id="IPR031157">
    <property type="entry name" value="G_TR_CS"/>
</dbReference>
<dbReference type="NCBIfam" id="TIGR01394">
    <property type="entry name" value="TypA_BipA"/>
    <property type="match status" value="1"/>
</dbReference>
<dbReference type="HAMAP" id="MF_00849">
    <property type="entry name" value="BipA"/>
    <property type="match status" value="1"/>
</dbReference>
<comment type="subunit">
    <text evidence="2">Monomer.</text>
</comment>
<dbReference type="InterPro" id="IPR005225">
    <property type="entry name" value="Small_GTP-bd"/>
</dbReference>
<dbReference type="InterPro" id="IPR047043">
    <property type="entry name" value="BipA_III"/>
</dbReference>
<gene>
    <name evidence="4" type="primary">typA</name>
    <name evidence="2" type="synonym">bipA</name>
    <name evidence="4" type="ORF">Pan216_35490</name>
</gene>
<dbReference type="InterPro" id="IPR035647">
    <property type="entry name" value="EFG_III/V"/>
</dbReference>
<keyword evidence="1 2" id="KW-0342">GTP-binding</keyword>
<dbReference type="SUPFAM" id="SSF50447">
    <property type="entry name" value="Translation proteins"/>
    <property type="match status" value="1"/>
</dbReference>
<dbReference type="GO" id="GO:0043022">
    <property type="term" value="F:ribosome binding"/>
    <property type="evidence" value="ECO:0007669"/>
    <property type="project" value="UniProtKB-UniRule"/>
</dbReference>
<keyword evidence="2" id="KW-0963">Cytoplasm</keyword>
<dbReference type="Gene3D" id="2.40.30.10">
    <property type="entry name" value="Translation factors"/>
    <property type="match status" value="1"/>
</dbReference>
<dbReference type="FunFam" id="3.30.70.240:FF:000002">
    <property type="entry name" value="GTP-binding protein TypA"/>
    <property type="match status" value="1"/>
</dbReference>
<dbReference type="InterPro" id="IPR009000">
    <property type="entry name" value="Transl_B-barrel_sf"/>
</dbReference>
<dbReference type="CDD" id="cd03710">
    <property type="entry name" value="BipA_TypA_C"/>
    <property type="match status" value="1"/>
</dbReference>
<dbReference type="SUPFAM" id="SSF54980">
    <property type="entry name" value="EF-G C-terminal domain-like"/>
    <property type="match status" value="2"/>
</dbReference>
<dbReference type="Gene3D" id="3.30.70.240">
    <property type="match status" value="1"/>
</dbReference>
<dbReference type="RefSeq" id="WP_145259592.1">
    <property type="nucleotide sequence ID" value="NZ_CP036279.1"/>
</dbReference>
<comment type="subcellular location">
    <subcellularLocation>
        <location evidence="2">Cytoplasm</location>
    </subcellularLocation>
    <text evidence="2">Binds to ribosomes.</text>
</comment>
<dbReference type="CDD" id="cd01891">
    <property type="entry name" value="TypA_BipA"/>
    <property type="match status" value="1"/>
</dbReference>
<accession>A0A518B6W8</accession>
<comment type="similarity">
    <text evidence="2">Belongs to the TRAFAC class translation factor GTPase superfamily. Classic translation factor GTPase family. BipA subfamily.</text>
</comment>
<dbReference type="CDD" id="cd16263">
    <property type="entry name" value="BipA_III"/>
    <property type="match status" value="1"/>
</dbReference>
<keyword evidence="2" id="KW-0378">Hydrolase</keyword>
<dbReference type="PANTHER" id="PTHR42908">
    <property type="entry name" value="TRANSLATION ELONGATION FACTOR-RELATED"/>
    <property type="match status" value="1"/>
</dbReference>
<dbReference type="InterPro" id="IPR000640">
    <property type="entry name" value="EFG_V-like"/>
</dbReference>
<dbReference type="InterPro" id="IPR042116">
    <property type="entry name" value="TypA/BipA_C"/>
</dbReference>
<dbReference type="PANTHER" id="PTHR42908:SF8">
    <property type="entry name" value="TR-TYPE G DOMAIN-CONTAINING PROTEIN"/>
    <property type="match status" value="1"/>
</dbReference>
<dbReference type="SMART" id="SM00838">
    <property type="entry name" value="EFG_C"/>
    <property type="match status" value="1"/>
</dbReference>
<proteinExistence type="inferred from homology"/>
<sequence length="607" mass="66997">MIRNDIRNVAIIAHVDHGKTTLVDAMLRQSGHFRESQLQGSCILDSNDLERERGITILAKNIAIDYREVKINLIDTPGHADFGGEVERTIKMASGCLLLVDAYDGPMPQTRFVLRKAFEAGLHPIVVINKVDRPDGRPAKVLELVYDLFIDLGADDEQIDFPVLYASGKEGWASHSLEEKGTTIEPVFEMIVNRIPGPNVRPEDPLQMQVTSLEWSEYIGKIAVGRLEAGSVKVGEKVTVIKDGKSLNKTVEKIFLFDKLGKVEAESASAGDIAALTGIAEADIGDTIACAEKPEALGRIQVEEPTLTMLFTINHSPLAGKDGQFVTSRNLRERLYRELDCNVALRVEEGASKEEFLVSGRGLLHLGILIENMRREGYELSVGKPHVIVKEIDGKKYEPIESLNVDVPSDKVGPVMELVGGRRGELVEMDTVGERTQIDFTIPSRGLIGLRTRLLNATAGEAIVHHVVADFEPMRGEVPRRPNGVMISNISGRAVAFALDGLQERGTMFVKPGDDVYPGMIVAENCRDNDLVVNPCKEKKLTNMRAAGSDKNILLAPPRDMPLELALEYIEEDELVEVTPKVIRLRKKLLTEEDRRRAGRASKREAG</sequence>
<dbReference type="PRINTS" id="PR00315">
    <property type="entry name" value="ELONGATNFCT"/>
</dbReference>
<dbReference type="InterPro" id="IPR027417">
    <property type="entry name" value="P-loop_NTPase"/>
</dbReference>
<dbReference type="GO" id="GO:0003924">
    <property type="term" value="F:GTPase activity"/>
    <property type="evidence" value="ECO:0007669"/>
    <property type="project" value="UniProtKB-UniRule"/>
</dbReference>
<keyword evidence="2" id="KW-0699">rRNA-binding</keyword>
<protein>
    <recommendedName>
        <fullName evidence="2">Large ribosomal subunit assembly factor BipA</fullName>
        <ecNumber evidence="2">3.6.5.-</ecNumber>
    </recommendedName>
    <alternativeName>
        <fullName evidence="2">GTP-binding protein BipA</fullName>
    </alternativeName>
</protein>
<dbReference type="InterPro" id="IPR047042">
    <property type="entry name" value="BipA_II"/>
</dbReference>
<dbReference type="InterPro" id="IPR048876">
    <property type="entry name" value="BipA_C"/>
</dbReference>
<dbReference type="FunFam" id="3.30.70.870:FF:000003">
    <property type="entry name" value="GTP-binding protein TypA"/>
    <property type="match status" value="1"/>
</dbReference>
<dbReference type="GO" id="GO:0005525">
    <property type="term" value="F:GTP binding"/>
    <property type="evidence" value="ECO:0007669"/>
    <property type="project" value="UniProtKB-UniRule"/>
</dbReference>
<dbReference type="PROSITE" id="PS00301">
    <property type="entry name" value="G_TR_1"/>
    <property type="match status" value="1"/>
</dbReference>
<keyword evidence="5" id="KW-1185">Reference proteome</keyword>
<dbReference type="Pfam" id="PF00009">
    <property type="entry name" value="GTP_EFTU"/>
    <property type="match status" value="1"/>
</dbReference>
<dbReference type="GO" id="GO:0019843">
    <property type="term" value="F:rRNA binding"/>
    <property type="evidence" value="ECO:0007669"/>
    <property type="project" value="UniProtKB-KW"/>
</dbReference>
<evidence type="ECO:0000313" key="4">
    <source>
        <dbReference type="EMBL" id="QDU62682.1"/>
    </source>
</evidence>
<reference evidence="4 5" key="1">
    <citation type="submission" date="2019-02" db="EMBL/GenBank/DDBJ databases">
        <title>Deep-cultivation of Planctomycetes and their phenomic and genomic characterization uncovers novel biology.</title>
        <authorList>
            <person name="Wiegand S."/>
            <person name="Jogler M."/>
            <person name="Boedeker C."/>
            <person name="Pinto D."/>
            <person name="Vollmers J."/>
            <person name="Rivas-Marin E."/>
            <person name="Kohn T."/>
            <person name="Peeters S.H."/>
            <person name="Heuer A."/>
            <person name="Rast P."/>
            <person name="Oberbeckmann S."/>
            <person name="Bunk B."/>
            <person name="Jeske O."/>
            <person name="Meyerdierks A."/>
            <person name="Storesund J.E."/>
            <person name="Kallscheuer N."/>
            <person name="Luecker S."/>
            <person name="Lage O.M."/>
            <person name="Pohl T."/>
            <person name="Merkel B.J."/>
            <person name="Hornburger P."/>
            <person name="Mueller R.-W."/>
            <person name="Bruemmer F."/>
            <person name="Labrenz M."/>
            <person name="Spormann A.M."/>
            <person name="Op den Camp H."/>
            <person name="Overmann J."/>
            <person name="Amann R."/>
            <person name="Jetten M.S.M."/>
            <person name="Mascher T."/>
            <person name="Medema M.H."/>
            <person name="Devos D.P."/>
            <person name="Kaster A.-K."/>
            <person name="Ovreas L."/>
            <person name="Rohde M."/>
            <person name="Galperin M.Y."/>
            <person name="Jogler C."/>
        </authorList>
    </citation>
    <scope>NUCLEOTIDE SEQUENCE [LARGE SCALE GENOMIC DNA]</scope>
    <source>
        <strain evidence="4 5">Pan216</strain>
    </source>
</reference>
<organism evidence="4 5">
    <name type="scientific">Kolteria novifilia</name>
    <dbReference type="NCBI Taxonomy" id="2527975"/>
    <lineage>
        <taxon>Bacteria</taxon>
        <taxon>Pseudomonadati</taxon>
        <taxon>Planctomycetota</taxon>
        <taxon>Planctomycetia</taxon>
        <taxon>Kolteriales</taxon>
        <taxon>Kolteriaceae</taxon>
        <taxon>Kolteria</taxon>
    </lineage>
</organism>
<evidence type="ECO:0000256" key="1">
    <source>
        <dbReference type="ARBA" id="ARBA00023134"/>
    </source>
</evidence>
<feature type="binding site" evidence="2">
    <location>
        <begin position="129"/>
        <end position="132"/>
    </location>
    <ligand>
        <name>GTP</name>
        <dbReference type="ChEBI" id="CHEBI:37565"/>
    </ligand>
</feature>
<comment type="catalytic activity">
    <reaction evidence="2">
        <text>GTP + H2O = GDP + phosphate + H(+)</text>
        <dbReference type="Rhea" id="RHEA:19669"/>
        <dbReference type="ChEBI" id="CHEBI:15377"/>
        <dbReference type="ChEBI" id="CHEBI:15378"/>
        <dbReference type="ChEBI" id="CHEBI:37565"/>
        <dbReference type="ChEBI" id="CHEBI:43474"/>
        <dbReference type="ChEBI" id="CHEBI:58189"/>
    </reaction>
</comment>
<dbReference type="EC" id="3.6.5.-" evidence="2"/>
<evidence type="ECO:0000256" key="2">
    <source>
        <dbReference type="HAMAP-Rule" id="MF_00849"/>
    </source>
</evidence>
<dbReference type="GO" id="GO:0000027">
    <property type="term" value="P:ribosomal large subunit assembly"/>
    <property type="evidence" value="ECO:0007669"/>
    <property type="project" value="UniProtKB-UniRule"/>
</dbReference>
<dbReference type="NCBIfam" id="TIGR00231">
    <property type="entry name" value="small_GTP"/>
    <property type="match status" value="1"/>
</dbReference>
<dbReference type="Pfam" id="PF21018">
    <property type="entry name" value="BipA_C"/>
    <property type="match status" value="1"/>
</dbReference>
<keyword evidence="2" id="KW-0820">tRNA-binding</keyword>
<dbReference type="GO" id="GO:0000049">
    <property type="term" value="F:tRNA binding"/>
    <property type="evidence" value="ECO:0007669"/>
    <property type="project" value="UniProtKB-KW"/>
</dbReference>
<feature type="binding site" evidence="2">
    <location>
        <begin position="16"/>
        <end position="21"/>
    </location>
    <ligand>
        <name>GTP</name>
        <dbReference type="ChEBI" id="CHEBI:37565"/>
    </ligand>
</feature>
<comment type="function">
    <text evidence="2">A 50S ribosomal subunit assembly protein with GTPase activity, required for 50S subunit assembly at low temperatures, may also play a role in translation. Binds GTP and analogs. Binds the 70S ribosome between the 30S and 50S subunits, in a similar position as ribosome-bound EF-G; it contacts a number of ribosomal proteins, both rRNAs and the A-site tRNA.</text>
</comment>
<name>A0A518B6W8_9BACT</name>
<dbReference type="Gene3D" id="3.40.50.300">
    <property type="entry name" value="P-loop containing nucleotide triphosphate hydrolases"/>
    <property type="match status" value="1"/>
</dbReference>
<keyword evidence="2" id="KW-0690">Ribosome biogenesis</keyword>
<dbReference type="InterPro" id="IPR035651">
    <property type="entry name" value="BipA_V"/>
</dbReference>
<dbReference type="InterPro" id="IPR000795">
    <property type="entry name" value="T_Tr_GTP-bd_dom"/>
</dbReference>
<dbReference type="GO" id="GO:1990904">
    <property type="term" value="C:ribonucleoprotein complex"/>
    <property type="evidence" value="ECO:0007669"/>
    <property type="project" value="TreeGrafter"/>
</dbReference>
<dbReference type="AlphaFoldDB" id="A0A518B6W8"/>
<dbReference type="FunFam" id="3.40.50.300:FF:000055">
    <property type="entry name" value="GTP-binding protein TypA"/>
    <property type="match status" value="1"/>
</dbReference>
<dbReference type="Gene3D" id="3.30.70.870">
    <property type="entry name" value="Elongation Factor G (Translational Gtpase), domain 3"/>
    <property type="match status" value="1"/>
</dbReference>